<evidence type="ECO:0000313" key="1">
    <source>
        <dbReference type="EMBL" id="CAK9222886.1"/>
    </source>
</evidence>
<keyword evidence="2" id="KW-1185">Reference proteome</keyword>
<name>A0ABP0UJ44_9BRYO</name>
<organism evidence="1 2">
    <name type="scientific">Sphagnum troendelagicum</name>
    <dbReference type="NCBI Taxonomy" id="128251"/>
    <lineage>
        <taxon>Eukaryota</taxon>
        <taxon>Viridiplantae</taxon>
        <taxon>Streptophyta</taxon>
        <taxon>Embryophyta</taxon>
        <taxon>Bryophyta</taxon>
        <taxon>Sphagnophytina</taxon>
        <taxon>Sphagnopsida</taxon>
        <taxon>Sphagnales</taxon>
        <taxon>Sphagnaceae</taxon>
        <taxon>Sphagnum</taxon>
    </lineage>
</organism>
<dbReference type="Proteomes" id="UP001497512">
    <property type="component" value="Chromosome 4"/>
</dbReference>
<reference evidence="1" key="1">
    <citation type="submission" date="2024-02" db="EMBL/GenBank/DDBJ databases">
        <authorList>
            <consortium name="ELIXIR-Norway"/>
            <consortium name="Elixir Norway"/>
        </authorList>
    </citation>
    <scope>NUCLEOTIDE SEQUENCE</scope>
</reference>
<gene>
    <name evidence="1" type="ORF">CSSPTR1EN2_LOCUS16505</name>
</gene>
<accession>A0ABP0UJ44</accession>
<dbReference type="PANTHER" id="PTHR37067:SF3">
    <property type="entry name" value="PX DOMAIN-CONTAINING PROTEIN"/>
    <property type="match status" value="1"/>
</dbReference>
<evidence type="ECO:0000313" key="2">
    <source>
        <dbReference type="Proteomes" id="UP001497512"/>
    </source>
</evidence>
<proteinExistence type="predicted"/>
<sequence>MFSIVHADDDGDEFETFEQWHIERAKLILYVKDQGSFPKSCYERLDAPAQKEVISQLAQYTMFIVTGLGNIRAERDKNNEPLEQDAPPVMPNQIVKLRHGNFIEQVLDPYRNHLSKFWSEEFIDRVEEGHCYLLKMYNEDVVLHVALSKHDVQTTFNDAWDAVPQQVRVKRLRTFLGGLATAFANTTDVESDFSILKWEMDEFRTCLCTCRWRASFKPSNASSCRAWSTDSLRP</sequence>
<protein>
    <submittedName>
        <fullName evidence="1">Uncharacterized protein</fullName>
    </submittedName>
</protein>
<dbReference type="PANTHER" id="PTHR37067">
    <property type="entry name" value="PX DOMAIN-CONTAINING PROTEIN"/>
    <property type="match status" value="1"/>
</dbReference>
<dbReference type="EMBL" id="OZ019896">
    <property type="protein sequence ID" value="CAK9222886.1"/>
    <property type="molecule type" value="Genomic_DNA"/>
</dbReference>